<name>A0A382C1E2_9ZZZZ</name>
<reference evidence="1" key="1">
    <citation type="submission" date="2018-05" db="EMBL/GenBank/DDBJ databases">
        <authorList>
            <person name="Lanie J.A."/>
            <person name="Ng W.-L."/>
            <person name="Kazmierczak K.M."/>
            <person name="Andrzejewski T.M."/>
            <person name="Davidsen T.M."/>
            <person name="Wayne K.J."/>
            <person name="Tettelin H."/>
            <person name="Glass J.I."/>
            <person name="Rusch D."/>
            <person name="Podicherti R."/>
            <person name="Tsui H.-C.T."/>
            <person name="Winkler M.E."/>
        </authorList>
    </citation>
    <scope>NUCLEOTIDE SEQUENCE</scope>
</reference>
<sequence length="110" mass="12558">MTDKNKQVWEVTHNNSIVRVENWWSIGGSKAKSEISLYVDDKLLDSSNENIVHPNKPTLKASKVTDAIETIEVYVTGLFTVKVSILINGNNMHTDKLNFFERILSKLLKR</sequence>
<organism evidence="1">
    <name type="scientific">marine metagenome</name>
    <dbReference type="NCBI Taxonomy" id="408172"/>
    <lineage>
        <taxon>unclassified sequences</taxon>
        <taxon>metagenomes</taxon>
        <taxon>ecological metagenomes</taxon>
    </lineage>
</organism>
<dbReference type="AlphaFoldDB" id="A0A382C1E2"/>
<protein>
    <submittedName>
        <fullName evidence="1">Uncharacterized protein</fullName>
    </submittedName>
</protein>
<accession>A0A382C1E2</accession>
<dbReference type="EMBL" id="UINC01032354">
    <property type="protein sequence ID" value="SVB19878.1"/>
    <property type="molecule type" value="Genomic_DNA"/>
</dbReference>
<proteinExistence type="predicted"/>
<gene>
    <name evidence="1" type="ORF">METZ01_LOCUS172732</name>
</gene>
<evidence type="ECO:0000313" key="1">
    <source>
        <dbReference type="EMBL" id="SVB19878.1"/>
    </source>
</evidence>